<proteinExistence type="predicted"/>
<feature type="region of interest" description="Disordered" evidence="1">
    <location>
        <begin position="142"/>
        <end position="164"/>
    </location>
</feature>
<evidence type="ECO:0000256" key="1">
    <source>
        <dbReference type="SAM" id="MobiDB-lite"/>
    </source>
</evidence>
<sequence length="164" mass="18051">MERTDKRNAGLGGELISAVSPLPASSRDSSGWISPCAAAPCPARTRRDIAMRFQSNHAADLLPRHEISSIAPHDEMIRANGESTTLIGMKVKLRNLADGRWSWVIVGADREVMVFGRDIVWANLKGRRQTKKVAARQLAGMDCSARGEDRPVHPLGQPFQRDRA</sequence>
<gene>
    <name evidence="2" type="ORF">HNQ96_002518</name>
    <name evidence="3" type="ORF">IHE39_05580</name>
</gene>
<reference evidence="3 5" key="2">
    <citation type="submission" date="2020-09" db="EMBL/GenBank/DDBJ databases">
        <title>Draft Genome Sequence of Aminobacter carboxidus type strain DSM 1086, a soil Gram-negative carboxydobacterium.</title>
        <authorList>
            <person name="Turrini P."/>
            <person name="Tescari M."/>
            <person name="Artuso I."/>
            <person name="Lugli G.A."/>
            <person name="Frangipani E."/>
            <person name="Ventura M."/>
            <person name="Visca P."/>
        </authorList>
    </citation>
    <scope>NUCLEOTIDE SEQUENCE [LARGE SCALE GENOMIC DNA]</scope>
    <source>
        <strain evidence="3 5">DSM 1086</strain>
    </source>
</reference>
<evidence type="ECO:0000313" key="2">
    <source>
        <dbReference type="EMBL" id="MBB6466653.1"/>
    </source>
</evidence>
<dbReference type="AlphaFoldDB" id="A0A8E1WE79"/>
<dbReference type="EMBL" id="JACHGI010000003">
    <property type="protein sequence ID" value="MBB6466653.1"/>
    <property type="molecule type" value="Genomic_DNA"/>
</dbReference>
<organism evidence="2 4">
    <name type="scientific">Aminobacter carboxidus</name>
    <dbReference type="NCBI Taxonomy" id="376165"/>
    <lineage>
        <taxon>Bacteria</taxon>
        <taxon>Pseudomonadati</taxon>
        <taxon>Pseudomonadota</taxon>
        <taxon>Alphaproteobacteria</taxon>
        <taxon>Hyphomicrobiales</taxon>
        <taxon>Phyllobacteriaceae</taxon>
        <taxon>Aminobacter</taxon>
    </lineage>
</organism>
<evidence type="ECO:0000313" key="5">
    <source>
        <dbReference type="Proteomes" id="UP000598227"/>
    </source>
</evidence>
<dbReference type="RefSeq" id="WP_184769067.1">
    <property type="nucleotide sequence ID" value="NZ_JACHGI010000003.1"/>
</dbReference>
<evidence type="ECO:0000313" key="3">
    <source>
        <dbReference type="EMBL" id="MBE1203758.1"/>
    </source>
</evidence>
<protein>
    <submittedName>
        <fullName evidence="2">Uncharacterized protein</fullName>
    </submittedName>
</protein>
<dbReference type="Proteomes" id="UP000532373">
    <property type="component" value="Unassembled WGS sequence"/>
</dbReference>
<accession>A0A8E1WE79</accession>
<comment type="caution">
    <text evidence="2">The sequence shown here is derived from an EMBL/GenBank/DDBJ whole genome shotgun (WGS) entry which is preliminary data.</text>
</comment>
<reference evidence="2 4" key="1">
    <citation type="submission" date="2020-08" db="EMBL/GenBank/DDBJ databases">
        <title>Genomic Encyclopedia of Type Strains, Phase IV (KMG-IV): sequencing the most valuable type-strain genomes for metagenomic binning, comparative biology and taxonomic classification.</title>
        <authorList>
            <person name="Goeker M."/>
        </authorList>
    </citation>
    <scope>NUCLEOTIDE SEQUENCE [LARGE SCALE GENOMIC DNA]</scope>
    <source>
        <strain evidence="2 4">DSM 17454</strain>
    </source>
</reference>
<name>A0A8E1WE79_9HYPH</name>
<dbReference type="EMBL" id="JACZEP010000001">
    <property type="protein sequence ID" value="MBE1203758.1"/>
    <property type="molecule type" value="Genomic_DNA"/>
</dbReference>
<keyword evidence="5" id="KW-1185">Reference proteome</keyword>
<dbReference type="Proteomes" id="UP000598227">
    <property type="component" value="Unassembled WGS sequence"/>
</dbReference>
<evidence type="ECO:0000313" key="4">
    <source>
        <dbReference type="Proteomes" id="UP000532373"/>
    </source>
</evidence>